<keyword evidence="2 4" id="KW-0863">Zinc-finger</keyword>
<feature type="domain" description="BED-type" evidence="6">
    <location>
        <begin position="197"/>
        <end position="248"/>
    </location>
</feature>
<organism evidence="7 8">
    <name type="scientific">Heracleum sosnowskyi</name>
    <dbReference type="NCBI Taxonomy" id="360622"/>
    <lineage>
        <taxon>Eukaryota</taxon>
        <taxon>Viridiplantae</taxon>
        <taxon>Streptophyta</taxon>
        <taxon>Embryophyta</taxon>
        <taxon>Tracheophyta</taxon>
        <taxon>Spermatophyta</taxon>
        <taxon>Magnoliopsida</taxon>
        <taxon>eudicotyledons</taxon>
        <taxon>Gunneridae</taxon>
        <taxon>Pentapetalae</taxon>
        <taxon>asterids</taxon>
        <taxon>campanulids</taxon>
        <taxon>Apiales</taxon>
        <taxon>Apiaceae</taxon>
        <taxon>Apioideae</taxon>
        <taxon>apioid superclade</taxon>
        <taxon>Tordylieae</taxon>
        <taxon>Tordyliinae</taxon>
        <taxon>Heracleum</taxon>
    </lineage>
</organism>
<evidence type="ECO:0000256" key="2">
    <source>
        <dbReference type="ARBA" id="ARBA00022771"/>
    </source>
</evidence>
<keyword evidence="3" id="KW-0862">Zinc</keyword>
<protein>
    <recommendedName>
        <fullName evidence="6">BED-type domain-containing protein</fullName>
    </recommendedName>
</protein>
<dbReference type="PANTHER" id="PTHR28052:SF1">
    <property type="entry name" value="UPF0545 PROTEIN C22ORF39"/>
    <property type="match status" value="1"/>
</dbReference>
<dbReference type="InterPro" id="IPR021475">
    <property type="entry name" value="Pants/Emi1-like"/>
</dbReference>
<dbReference type="AlphaFoldDB" id="A0AAD8J6Y1"/>
<keyword evidence="8" id="KW-1185">Reference proteome</keyword>
<sequence length="298" mass="34436">MSGIEEESSVAVTPRKRLPCTAYFDALMFCYSPVHQMQQYYRAGQLDNCSGKWRIFQKIGPDQESGSKSSGGGIRVTSGFRSLTDSYPTIYFSQLQNCSSRRRLPRLKLRDKIELKIERQNHITEFSILISAENAEYEEHLRSLGDETPSDDTGEQEEISARKRKRDDTIQIPDASSKDKSGQTEVTANPYAKKQRKKKSRSWQYLDEFEVNGEKWVRCKLCQTEIKRDKTCSTTQLNRHVDKCKVTHGLTRQTQLQFQKSGNASEIKRTRKKKLVNQVNCHLLILILLKIQVRLHKV</sequence>
<reference evidence="7" key="1">
    <citation type="submission" date="2023-02" db="EMBL/GenBank/DDBJ databases">
        <title>Genome of toxic invasive species Heracleum sosnowskyi carries increased number of genes despite the absence of recent whole-genome duplications.</title>
        <authorList>
            <person name="Schelkunov M."/>
            <person name="Shtratnikova V."/>
            <person name="Makarenko M."/>
            <person name="Klepikova A."/>
            <person name="Omelchenko D."/>
            <person name="Novikova G."/>
            <person name="Obukhova E."/>
            <person name="Bogdanov V."/>
            <person name="Penin A."/>
            <person name="Logacheva M."/>
        </authorList>
    </citation>
    <scope>NUCLEOTIDE SEQUENCE</scope>
    <source>
        <strain evidence="7">Hsosn_3</strain>
        <tissue evidence="7">Leaf</tissue>
    </source>
</reference>
<evidence type="ECO:0000256" key="4">
    <source>
        <dbReference type="PROSITE-ProRule" id="PRU00027"/>
    </source>
</evidence>
<feature type="compositionally biased region" description="Acidic residues" evidence="5">
    <location>
        <begin position="148"/>
        <end position="158"/>
    </location>
</feature>
<dbReference type="PROSITE" id="PS50808">
    <property type="entry name" value="ZF_BED"/>
    <property type="match status" value="1"/>
</dbReference>
<dbReference type="InterPro" id="IPR003656">
    <property type="entry name" value="Znf_BED"/>
</dbReference>
<dbReference type="GO" id="GO:0003677">
    <property type="term" value="F:DNA binding"/>
    <property type="evidence" value="ECO:0007669"/>
    <property type="project" value="InterPro"/>
</dbReference>
<dbReference type="Proteomes" id="UP001237642">
    <property type="component" value="Unassembled WGS sequence"/>
</dbReference>
<dbReference type="PANTHER" id="PTHR28052">
    <property type="entry name" value="UPF0545 PROTEIN C22ORF39"/>
    <property type="match status" value="1"/>
</dbReference>
<evidence type="ECO:0000313" key="7">
    <source>
        <dbReference type="EMBL" id="KAK1398316.1"/>
    </source>
</evidence>
<gene>
    <name evidence="7" type="ORF">POM88_008179</name>
</gene>
<evidence type="ECO:0000313" key="8">
    <source>
        <dbReference type="Proteomes" id="UP001237642"/>
    </source>
</evidence>
<dbReference type="GO" id="GO:0008270">
    <property type="term" value="F:zinc ion binding"/>
    <property type="evidence" value="ECO:0007669"/>
    <property type="project" value="UniProtKB-KW"/>
</dbReference>
<dbReference type="EMBL" id="JAUIZM010000002">
    <property type="protein sequence ID" value="KAK1398316.1"/>
    <property type="molecule type" value="Genomic_DNA"/>
</dbReference>
<reference evidence="7" key="2">
    <citation type="submission" date="2023-05" db="EMBL/GenBank/DDBJ databases">
        <authorList>
            <person name="Schelkunov M.I."/>
        </authorList>
    </citation>
    <scope>NUCLEOTIDE SEQUENCE</scope>
    <source>
        <strain evidence="7">Hsosn_3</strain>
        <tissue evidence="7">Leaf</tissue>
    </source>
</reference>
<name>A0AAD8J6Y1_9APIA</name>
<evidence type="ECO:0000256" key="1">
    <source>
        <dbReference type="ARBA" id="ARBA00022723"/>
    </source>
</evidence>
<accession>A0AAD8J6Y1</accession>
<keyword evidence="1" id="KW-0479">Metal-binding</keyword>
<evidence type="ECO:0000256" key="5">
    <source>
        <dbReference type="SAM" id="MobiDB-lite"/>
    </source>
</evidence>
<evidence type="ECO:0000259" key="6">
    <source>
        <dbReference type="PROSITE" id="PS50808"/>
    </source>
</evidence>
<evidence type="ECO:0000256" key="3">
    <source>
        <dbReference type="ARBA" id="ARBA00022833"/>
    </source>
</evidence>
<proteinExistence type="predicted"/>
<feature type="region of interest" description="Disordered" evidence="5">
    <location>
        <begin position="143"/>
        <end position="197"/>
    </location>
</feature>
<dbReference type="Pfam" id="PF11326">
    <property type="entry name" value="PANTS-like"/>
    <property type="match status" value="1"/>
</dbReference>
<dbReference type="SMART" id="SM00614">
    <property type="entry name" value="ZnF_BED"/>
    <property type="match status" value="1"/>
</dbReference>
<comment type="caution">
    <text evidence="7">The sequence shown here is derived from an EMBL/GenBank/DDBJ whole genome shotgun (WGS) entry which is preliminary data.</text>
</comment>